<reference evidence="2 3" key="1">
    <citation type="submission" date="2020-08" db="EMBL/GenBank/DDBJ databases">
        <title>Sequencing the genomes of 1000 actinobacteria strains.</title>
        <authorList>
            <person name="Klenk H.-P."/>
        </authorList>
    </citation>
    <scope>NUCLEOTIDE SEQUENCE [LARGE SCALE GENOMIC DNA]</scope>
    <source>
        <strain evidence="2 3">DSM 45584</strain>
    </source>
</reference>
<feature type="region of interest" description="Disordered" evidence="1">
    <location>
        <begin position="284"/>
        <end position="342"/>
    </location>
</feature>
<feature type="region of interest" description="Disordered" evidence="1">
    <location>
        <begin position="1"/>
        <end position="21"/>
    </location>
</feature>
<dbReference type="RefSeq" id="WP_246471000.1">
    <property type="nucleotide sequence ID" value="NZ_JACHIW010000001.1"/>
</dbReference>
<keyword evidence="3" id="KW-1185">Reference proteome</keyword>
<name>A0A840QBU1_9PSEU</name>
<evidence type="ECO:0000256" key="1">
    <source>
        <dbReference type="SAM" id="MobiDB-lite"/>
    </source>
</evidence>
<accession>A0A840QBU1</accession>
<keyword evidence="2" id="KW-0238">DNA-binding</keyword>
<proteinExistence type="predicted"/>
<comment type="caution">
    <text evidence="2">The sequence shown here is derived from an EMBL/GenBank/DDBJ whole genome shotgun (WGS) entry which is preliminary data.</text>
</comment>
<organism evidence="2 3">
    <name type="scientific">Saccharopolyspora phatthalungensis</name>
    <dbReference type="NCBI Taxonomy" id="664693"/>
    <lineage>
        <taxon>Bacteria</taxon>
        <taxon>Bacillati</taxon>
        <taxon>Actinomycetota</taxon>
        <taxon>Actinomycetes</taxon>
        <taxon>Pseudonocardiales</taxon>
        <taxon>Pseudonocardiaceae</taxon>
        <taxon>Saccharopolyspora</taxon>
    </lineage>
</organism>
<dbReference type="Proteomes" id="UP000584374">
    <property type="component" value="Unassembled WGS sequence"/>
</dbReference>
<dbReference type="GO" id="GO:0003677">
    <property type="term" value="F:DNA binding"/>
    <property type="evidence" value="ECO:0007669"/>
    <property type="project" value="UniProtKB-KW"/>
</dbReference>
<sequence>MATKNEFRRTRRGQDSEDSARDCMPLDAARAAFELLVTGPHPVSLDGRLFPGMPSRRVPLNEVRDRLLHRCCRQAARDAVWAHLVLRSRTEGATWTVGCVGVALPALTRIAATLSARFAGDVTDIHAAVLVGFLTEIARIDLRRPRIMLRLRWAAYRAGHTAVREALDAPVPSGNGFRSTEPTRPWGHPDFVLARAVAEGVITSDEAELIGSTRLEGLPLADAAQQRGVNYQAVKKTRLRAENRLAAYLLNGTGEADGGAGEGDLAAHVADAVTITAAARAAAKPAADSRSVIEPAAGVARKSRPRVSPTRPESGVQGCGAEPATPAPQTPATSTPEVPRCA</sequence>
<protein>
    <submittedName>
        <fullName evidence="2">Putative DNA-binding protein (UPF0251 family)</fullName>
    </submittedName>
</protein>
<dbReference type="AlphaFoldDB" id="A0A840QBU1"/>
<dbReference type="EMBL" id="JACHIW010000001">
    <property type="protein sequence ID" value="MBB5157417.1"/>
    <property type="molecule type" value="Genomic_DNA"/>
</dbReference>
<gene>
    <name evidence="2" type="ORF">BJ970_004951</name>
</gene>
<evidence type="ECO:0000313" key="2">
    <source>
        <dbReference type="EMBL" id="MBB5157417.1"/>
    </source>
</evidence>
<evidence type="ECO:0000313" key="3">
    <source>
        <dbReference type="Proteomes" id="UP000584374"/>
    </source>
</evidence>